<dbReference type="AlphaFoldDB" id="A0A0D2EK92"/>
<dbReference type="GeneID" id="25329259"/>
<dbReference type="Proteomes" id="UP000054342">
    <property type="component" value="Unassembled WGS sequence"/>
</dbReference>
<gene>
    <name evidence="1" type="ORF">PV05_07351</name>
</gene>
<protein>
    <recommendedName>
        <fullName evidence="3">F-box domain-containing protein</fullName>
    </recommendedName>
</protein>
<name>A0A0D2EK92_9EURO</name>
<organism evidence="1 2">
    <name type="scientific">Exophiala xenobiotica</name>
    <dbReference type="NCBI Taxonomy" id="348802"/>
    <lineage>
        <taxon>Eukaryota</taxon>
        <taxon>Fungi</taxon>
        <taxon>Dikarya</taxon>
        <taxon>Ascomycota</taxon>
        <taxon>Pezizomycotina</taxon>
        <taxon>Eurotiomycetes</taxon>
        <taxon>Chaetothyriomycetidae</taxon>
        <taxon>Chaetothyriales</taxon>
        <taxon>Herpotrichiellaceae</taxon>
        <taxon>Exophiala</taxon>
    </lineage>
</organism>
<dbReference type="EMBL" id="KN847320">
    <property type="protein sequence ID" value="KIW55035.1"/>
    <property type="molecule type" value="Genomic_DNA"/>
</dbReference>
<accession>A0A0D2EK92</accession>
<keyword evidence="2" id="KW-1185">Reference proteome</keyword>
<dbReference type="RefSeq" id="XP_013315619.1">
    <property type="nucleotide sequence ID" value="XM_013460165.1"/>
</dbReference>
<evidence type="ECO:0000313" key="1">
    <source>
        <dbReference type="EMBL" id="KIW55035.1"/>
    </source>
</evidence>
<reference evidence="1 2" key="1">
    <citation type="submission" date="2015-01" db="EMBL/GenBank/DDBJ databases">
        <title>The Genome Sequence of Exophiala xenobiotica CBS118157.</title>
        <authorList>
            <consortium name="The Broad Institute Genomics Platform"/>
            <person name="Cuomo C."/>
            <person name="de Hoog S."/>
            <person name="Gorbushina A."/>
            <person name="Stielow B."/>
            <person name="Teixiera M."/>
            <person name="Abouelleil A."/>
            <person name="Chapman S.B."/>
            <person name="Priest M."/>
            <person name="Young S.K."/>
            <person name="Wortman J."/>
            <person name="Nusbaum C."/>
            <person name="Birren B."/>
        </authorList>
    </citation>
    <scope>NUCLEOTIDE SEQUENCE [LARGE SCALE GENOMIC DNA]</scope>
    <source>
        <strain evidence="1 2">CBS 118157</strain>
    </source>
</reference>
<sequence>MTDTKGWAALPFELQLIIASLLDRNDLKCLRSIHSRRGLAATAILFSTVHISPNTRSFARALQVAQEPHLASYVRRLVYHIGIIEAVYGTDTYYGEEDNFYEQVYQYECYLEEIDAQEAFLELDEIEELSRLTSRLNNLESIATIRDEYDPFLPPHGYIEQRTGLPAIGFFEGRPFASLFEATAGSSINKLQGEALSWGVFADVNALPDTSLRLGRLKELSLGLYITELSNCNDPRDTLQAMGHFLGHCTNLEALSLDFDEFPFDILSKYYECVSRASLYKCRFPRLTRLSLRGLITYEDKFIYFLEAHSSTPVDLTLADLMVVGTSNEKDSVSSTLSASIVGEKYSSSTGSVVSVFQRIHDVCNLKRVRLRGNFTNRFDESWYVYESISEGFVPQIRRFLCRQGPSPFPALGEYCQMQEDTMKDWDPPPYDPEDLGPNGFGPHPAAEQFCDDSWEWCPELLSR</sequence>
<dbReference type="STRING" id="348802.A0A0D2EK92"/>
<evidence type="ECO:0008006" key="3">
    <source>
        <dbReference type="Google" id="ProtNLM"/>
    </source>
</evidence>
<evidence type="ECO:0000313" key="2">
    <source>
        <dbReference type="Proteomes" id="UP000054342"/>
    </source>
</evidence>
<dbReference type="OrthoDB" id="4156171at2759"/>
<dbReference type="HOGENOM" id="CLU_582661_0_0_1"/>
<proteinExistence type="predicted"/>